<dbReference type="InParanoid" id="T1I4I7"/>
<organism evidence="3 4">
    <name type="scientific">Rhodnius prolixus</name>
    <name type="common">Triatomid bug</name>
    <dbReference type="NCBI Taxonomy" id="13249"/>
    <lineage>
        <taxon>Eukaryota</taxon>
        <taxon>Metazoa</taxon>
        <taxon>Ecdysozoa</taxon>
        <taxon>Arthropoda</taxon>
        <taxon>Hexapoda</taxon>
        <taxon>Insecta</taxon>
        <taxon>Pterygota</taxon>
        <taxon>Neoptera</taxon>
        <taxon>Paraneoptera</taxon>
        <taxon>Hemiptera</taxon>
        <taxon>Heteroptera</taxon>
        <taxon>Panheteroptera</taxon>
        <taxon>Cimicomorpha</taxon>
        <taxon>Reduviidae</taxon>
        <taxon>Triatominae</taxon>
        <taxon>Rhodnius</taxon>
    </lineage>
</organism>
<dbReference type="Pfam" id="PF00536">
    <property type="entry name" value="SAM_1"/>
    <property type="match status" value="1"/>
</dbReference>
<dbReference type="HOGENOM" id="CLU_845472_0_0_1"/>
<keyword evidence="2" id="KW-0040">ANK repeat</keyword>
<dbReference type="PANTHER" id="PTHR24173:SF74">
    <property type="entry name" value="ANKYRIN REPEAT DOMAIN-CONTAINING PROTEIN 16"/>
    <property type="match status" value="1"/>
</dbReference>
<dbReference type="SUPFAM" id="SSF47769">
    <property type="entry name" value="SAM/Pointed domain"/>
    <property type="match status" value="1"/>
</dbReference>
<dbReference type="GeneID" id="141455056"/>
<dbReference type="STRING" id="13249.T1I4I7"/>
<protein>
    <submittedName>
        <fullName evidence="3">Uncharacterized protein</fullName>
    </submittedName>
</protein>
<dbReference type="InterPro" id="IPR036770">
    <property type="entry name" value="Ankyrin_rpt-contain_sf"/>
</dbReference>
<dbReference type="VEuPathDB" id="VectorBase:RPRC011206"/>
<dbReference type="eggNOG" id="KOG4177">
    <property type="taxonomic scope" value="Eukaryota"/>
</dbReference>
<dbReference type="PANTHER" id="PTHR24173">
    <property type="entry name" value="ANKYRIN REPEAT CONTAINING"/>
    <property type="match status" value="1"/>
</dbReference>
<sequence length="329" mass="38012">MIYIYLEENDGKLYTPNTRIIFNRIIAFIYRYICRKVKSNFDHLKGRALDQGQPFFNRMINACILMDEHKWGVFEKGGEMDFYTASALGLLDRVQYLIRCRGKNIDETNSEEWTGLMYACYYERELIVEFFVKEGADKTVLNKDMRSCTTLAAIAGNPNILNHVFCANMIDRKDRFDCTPLFYAAEHCHYACVEYLLEKGGNPNLLSNNKTPLMLCSEKGLLDMVKILLKHGADVNLTNSERITAIQLADEKNHAQIVTVLKIHGSSSIENILKQAGLEKYWKYFEQNQVNFSQFLAMTEEDMKNIGISLFGPRRKLTLIIADLKRNFK</sequence>
<dbReference type="AlphaFoldDB" id="T1I4I7"/>
<proteinExistence type="predicted"/>
<dbReference type="SUPFAM" id="SSF48403">
    <property type="entry name" value="Ankyrin repeat"/>
    <property type="match status" value="1"/>
</dbReference>
<evidence type="ECO:0000256" key="1">
    <source>
        <dbReference type="ARBA" id="ARBA00022737"/>
    </source>
</evidence>
<dbReference type="SMART" id="SM00248">
    <property type="entry name" value="ANK"/>
    <property type="match status" value="5"/>
</dbReference>
<dbReference type="Pfam" id="PF12796">
    <property type="entry name" value="Ank_2"/>
    <property type="match status" value="1"/>
</dbReference>
<reference evidence="3" key="1">
    <citation type="submission" date="2015-05" db="UniProtKB">
        <authorList>
            <consortium name="EnsemblMetazoa"/>
        </authorList>
    </citation>
    <scope>IDENTIFICATION</scope>
</reference>
<accession>T1I4I7</accession>
<dbReference type="InterPro" id="IPR013761">
    <property type="entry name" value="SAM/pointed_sf"/>
</dbReference>
<dbReference type="SMART" id="SM00454">
    <property type="entry name" value="SAM"/>
    <property type="match status" value="1"/>
</dbReference>
<dbReference type="PROSITE" id="PS50105">
    <property type="entry name" value="SAM_DOMAIN"/>
    <property type="match status" value="1"/>
</dbReference>
<dbReference type="InterPro" id="IPR002110">
    <property type="entry name" value="Ankyrin_rpt"/>
</dbReference>
<dbReference type="EnsemblMetazoa" id="RPRC011206-RA">
    <property type="protein sequence ID" value="RPRC011206-PA"/>
    <property type="gene ID" value="RPRC011206"/>
</dbReference>
<dbReference type="EMBL" id="ACPB03003651">
    <property type="status" value="NOT_ANNOTATED_CDS"/>
    <property type="molecule type" value="Genomic_DNA"/>
</dbReference>
<dbReference type="OMA" id="LMYACYY"/>
<dbReference type="Gene3D" id="1.25.40.20">
    <property type="entry name" value="Ankyrin repeat-containing domain"/>
    <property type="match status" value="2"/>
</dbReference>
<dbReference type="Proteomes" id="UP000015103">
    <property type="component" value="Unassembled WGS sequence"/>
</dbReference>
<evidence type="ECO:0000313" key="4">
    <source>
        <dbReference type="Proteomes" id="UP000015103"/>
    </source>
</evidence>
<dbReference type="InterPro" id="IPR001660">
    <property type="entry name" value="SAM"/>
</dbReference>
<dbReference type="Gene3D" id="1.10.150.50">
    <property type="entry name" value="Transcription Factor, Ets-1"/>
    <property type="match status" value="1"/>
</dbReference>
<keyword evidence="1" id="KW-0677">Repeat</keyword>
<evidence type="ECO:0000313" key="3">
    <source>
        <dbReference type="EnsemblMetazoa" id="RPRC011206-PA"/>
    </source>
</evidence>
<dbReference type="PROSITE" id="PS50297">
    <property type="entry name" value="ANK_REP_REGION"/>
    <property type="match status" value="1"/>
</dbReference>
<dbReference type="RefSeq" id="XP_073985982.1">
    <property type="nucleotide sequence ID" value="XM_074129881.1"/>
</dbReference>
<keyword evidence="4" id="KW-1185">Reference proteome</keyword>
<evidence type="ECO:0000256" key="2">
    <source>
        <dbReference type="ARBA" id="ARBA00023043"/>
    </source>
</evidence>
<name>T1I4I7_RHOPR</name>
<dbReference type="RefSeq" id="XP_073985981.1">
    <property type="nucleotide sequence ID" value="XM_074129880.1"/>
</dbReference>
<dbReference type="PROSITE" id="PS50088">
    <property type="entry name" value="ANK_REPEAT"/>
    <property type="match status" value="2"/>
</dbReference>